<organism evidence="1 2">
    <name type="scientific">Leptidea sinapis</name>
    <dbReference type="NCBI Taxonomy" id="189913"/>
    <lineage>
        <taxon>Eukaryota</taxon>
        <taxon>Metazoa</taxon>
        <taxon>Ecdysozoa</taxon>
        <taxon>Arthropoda</taxon>
        <taxon>Hexapoda</taxon>
        <taxon>Insecta</taxon>
        <taxon>Pterygota</taxon>
        <taxon>Neoptera</taxon>
        <taxon>Endopterygota</taxon>
        <taxon>Lepidoptera</taxon>
        <taxon>Glossata</taxon>
        <taxon>Ditrysia</taxon>
        <taxon>Papilionoidea</taxon>
        <taxon>Pieridae</taxon>
        <taxon>Dismorphiinae</taxon>
        <taxon>Leptidea</taxon>
    </lineage>
</organism>
<protein>
    <recommendedName>
        <fullName evidence="3">Retrotransposon gag domain-containing protein</fullName>
    </recommendedName>
</protein>
<evidence type="ECO:0000313" key="1">
    <source>
        <dbReference type="EMBL" id="VVD03365.1"/>
    </source>
</evidence>
<sequence length="157" mass="17778">MIRNKLSGKAVEPLSESPGAMTWPQIKDILQKKIGESKFTEFNSPKTEIQLVQELMSITKEGPLEVFSEKIKTITSALIAIEPQKRIFYEQMSLETFLDKLNPLTAMAIKLKHAANLDQAVTYAKQEEVKLRARRAKQLKTNAIKPQIKPRLQNTGT</sequence>
<reference evidence="1 2" key="1">
    <citation type="submission" date="2017-07" db="EMBL/GenBank/DDBJ databases">
        <authorList>
            <person name="Talla V."/>
            <person name="Backstrom N."/>
        </authorList>
    </citation>
    <scope>NUCLEOTIDE SEQUENCE [LARGE SCALE GENOMIC DNA]</scope>
</reference>
<keyword evidence="2" id="KW-1185">Reference proteome</keyword>
<accession>A0A5E4QYR9</accession>
<gene>
    <name evidence="1" type="ORF">LSINAPIS_LOCUS13377</name>
</gene>
<dbReference type="Proteomes" id="UP000324832">
    <property type="component" value="Unassembled WGS sequence"/>
</dbReference>
<evidence type="ECO:0000313" key="2">
    <source>
        <dbReference type="Proteomes" id="UP000324832"/>
    </source>
</evidence>
<dbReference type="AlphaFoldDB" id="A0A5E4QYR9"/>
<proteinExistence type="predicted"/>
<evidence type="ECO:0008006" key="3">
    <source>
        <dbReference type="Google" id="ProtNLM"/>
    </source>
</evidence>
<name>A0A5E4QYR9_9NEOP</name>
<dbReference type="EMBL" id="FZQP02006722">
    <property type="protein sequence ID" value="VVD03365.1"/>
    <property type="molecule type" value="Genomic_DNA"/>
</dbReference>